<evidence type="ECO:0000313" key="2">
    <source>
        <dbReference type="EMBL" id="KAJ1188397.1"/>
    </source>
</evidence>
<evidence type="ECO:0000256" key="1">
    <source>
        <dbReference type="SAM" id="MobiDB-lite"/>
    </source>
</evidence>
<feature type="region of interest" description="Disordered" evidence="1">
    <location>
        <begin position="212"/>
        <end position="241"/>
    </location>
</feature>
<accession>A0AAV7UHZ3</accession>
<keyword evidence="3" id="KW-1185">Reference proteome</keyword>
<dbReference type="Proteomes" id="UP001066276">
    <property type="component" value="Chromosome 3_1"/>
</dbReference>
<protein>
    <submittedName>
        <fullName evidence="2">Uncharacterized protein</fullName>
    </submittedName>
</protein>
<gene>
    <name evidence="2" type="ORF">NDU88_005158</name>
</gene>
<feature type="compositionally biased region" description="Acidic residues" evidence="1">
    <location>
        <begin position="215"/>
        <end position="230"/>
    </location>
</feature>
<proteinExistence type="predicted"/>
<name>A0AAV7UHZ3_PLEWA</name>
<evidence type="ECO:0000313" key="3">
    <source>
        <dbReference type="Proteomes" id="UP001066276"/>
    </source>
</evidence>
<dbReference type="EMBL" id="JANPWB010000005">
    <property type="protein sequence ID" value="KAJ1188397.1"/>
    <property type="molecule type" value="Genomic_DNA"/>
</dbReference>
<reference evidence="2" key="1">
    <citation type="journal article" date="2022" name="bioRxiv">
        <title>Sequencing and chromosome-scale assembly of the giantPleurodeles waltlgenome.</title>
        <authorList>
            <person name="Brown T."/>
            <person name="Elewa A."/>
            <person name="Iarovenko S."/>
            <person name="Subramanian E."/>
            <person name="Araus A.J."/>
            <person name="Petzold A."/>
            <person name="Susuki M."/>
            <person name="Suzuki K.-i.T."/>
            <person name="Hayashi T."/>
            <person name="Toyoda A."/>
            <person name="Oliveira C."/>
            <person name="Osipova E."/>
            <person name="Leigh N.D."/>
            <person name="Simon A."/>
            <person name="Yun M.H."/>
        </authorList>
    </citation>
    <scope>NUCLEOTIDE SEQUENCE</scope>
    <source>
        <strain evidence="2">20211129_DDA</strain>
        <tissue evidence="2">Liver</tissue>
    </source>
</reference>
<sequence>MSEAGRIITAGAPIHWLLGPIGSNVNQCSIAPWSTTAYRDGVQRQRSYPTIPVSQFRGQAAAISGAHMASFTTASHIARPTLNTHTGRVLHRELRHMRRWRNPPVYRPLVDLLTMEERHVIVTYRFDRATIQELCTQLETDLMSPIRHPTGIPPDVQVLSVLHFLASGSFQTTVVMASGMSQPMFSNVLSRVLSTLLKHEDDLDDGVVASVESVEPVDSDEDEAEEEDNDNRESVIQQYFQ</sequence>
<dbReference type="AlphaFoldDB" id="A0AAV7UHZ3"/>
<organism evidence="2 3">
    <name type="scientific">Pleurodeles waltl</name>
    <name type="common">Iberian ribbed newt</name>
    <dbReference type="NCBI Taxonomy" id="8319"/>
    <lineage>
        <taxon>Eukaryota</taxon>
        <taxon>Metazoa</taxon>
        <taxon>Chordata</taxon>
        <taxon>Craniata</taxon>
        <taxon>Vertebrata</taxon>
        <taxon>Euteleostomi</taxon>
        <taxon>Amphibia</taxon>
        <taxon>Batrachia</taxon>
        <taxon>Caudata</taxon>
        <taxon>Salamandroidea</taxon>
        <taxon>Salamandridae</taxon>
        <taxon>Pleurodelinae</taxon>
        <taxon>Pleurodeles</taxon>
    </lineage>
</organism>
<comment type="caution">
    <text evidence="2">The sequence shown here is derived from an EMBL/GenBank/DDBJ whole genome shotgun (WGS) entry which is preliminary data.</text>
</comment>